<sequence length="58" mass="6673">MGKAGEIADFGNKFTETMAFTCLPIYHHSIVKSVHRPLSYMHSLHAYQLLRYVCWSNA</sequence>
<evidence type="ECO:0000313" key="1">
    <source>
        <dbReference type="EMBL" id="JAD71741.1"/>
    </source>
</evidence>
<accession>A0A0A9C844</accession>
<reference evidence="1" key="1">
    <citation type="submission" date="2014-09" db="EMBL/GenBank/DDBJ databases">
        <authorList>
            <person name="Magalhaes I.L.F."/>
            <person name="Oliveira U."/>
            <person name="Santos F.R."/>
            <person name="Vidigal T.H.D.A."/>
            <person name="Brescovit A.D."/>
            <person name="Santos A.J."/>
        </authorList>
    </citation>
    <scope>NUCLEOTIDE SEQUENCE</scope>
    <source>
        <tissue evidence="1">Shoot tissue taken approximately 20 cm above the soil surface</tissue>
    </source>
</reference>
<name>A0A0A9C844_ARUDO</name>
<dbReference type="AlphaFoldDB" id="A0A0A9C844"/>
<dbReference type="EMBL" id="GBRH01226154">
    <property type="protein sequence ID" value="JAD71741.1"/>
    <property type="molecule type" value="Transcribed_RNA"/>
</dbReference>
<protein>
    <submittedName>
        <fullName evidence="1">Uncharacterized protein</fullName>
    </submittedName>
</protein>
<proteinExistence type="predicted"/>
<organism evidence="1">
    <name type="scientific">Arundo donax</name>
    <name type="common">Giant reed</name>
    <name type="synonym">Donax arundinaceus</name>
    <dbReference type="NCBI Taxonomy" id="35708"/>
    <lineage>
        <taxon>Eukaryota</taxon>
        <taxon>Viridiplantae</taxon>
        <taxon>Streptophyta</taxon>
        <taxon>Embryophyta</taxon>
        <taxon>Tracheophyta</taxon>
        <taxon>Spermatophyta</taxon>
        <taxon>Magnoliopsida</taxon>
        <taxon>Liliopsida</taxon>
        <taxon>Poales</taxon>
        <taxon>Poaceae</taxon>
        <taxon>PACMAD clade</taxon>
        <taxon>Arundinoideae</taxon>
        <taxon>Arundineae</taxon>
        <taxon>Arundo</taxon>
    </lineage>
</organism>
<reference evidence="1" key="2">
    <citation type="journal article" date="2015" name="Data Brief">
        <title>Shoot transcriptome of the giant reed, Arundo donax.</title>
        <authorList>
            <person name="Barrero R.A."/>
            <person name="Guerrero F.D."/>
            <person name="Moolhuijzen P."/>
            <person name="Goolsby J.A."/>
            <person name="Tidwell J."/>
            <person name="Bellgard S.E."/>
            <person name="Bellgard M.I."/>
        </authorList>
    </citation>
    <scope>NUCLEOTIDE SEQUENCE</scope>
    <source>
        <tissue evidence="1">Shoot tissue taken approximately 20 cm above the soil surface</tissue>
    </source>
</reference>